<dbReference type="SUPFAM" id="SSF52266">
    <property type="entry name" value="SGNH hydrolase"/>
    <property type="match status" value="1"/>
</dbReference>
<reference evidence="2" key="1">
    <citation type="submission" date="2024-03" db="EMBL/GenBank/DDBJ databases">
        <title>WGS assembly of Saponaria officinalis var. Norfolk2.</title>
        <authorList>
            <person name="Jenkins J."/>
            <person name="Shu S."/>
            <person name="Grimwood J."/>
            <person name="Barry K."/>
            <person name="Goodstein D."/>
            <person name="Schmutz J."/>
            <person name="Leebens-Mack J."/>
            <person name="Osbourn A."/>
        </authorList>
    </citation>
    <scope>NUCLEOTIDE SEQUENCE [LARGE SCALE GENOMIC DNA]</scope>
    <source>
        <strain evidence="2">JIC</strain>
    </source>
</reference>
<dbReference type="Gene3D" id="3.40.50.1110">
    <property type="entry name" value="SGNH hydrolase"/>
    <property type="match status" value="1"/>
</dbReference>
<dbReference type="PANTHER" id="PTHR45642:SF30">
    <property type="entry name" value="SGNH HYDROLASE-TYPE ESTERASE DOMAIN-CONTAINING PROTEIN"/>
    <property type="match status" value="1"/>
</dbReference>
<evidence type="ECO:0000313" key="2">
    <source>
        <dbReference type="EMBL" id="KAK9690696.1"/>
    </source>
</evidence>
<dbReference type="EMBL" id="JBDFQZ010000009">
    <property type="protein sequence ID" value="KAK9690696.1"/>
    <property type="molecule type" value="Genomic_DNA"/>
</dbReference>
<dbReference type="AlphaFoldDB" id="A0AAW1IMP7"/>
<dbReference type="Proteomes" id="UP001443914">
    <property type="component" value="Unassembled WGS sequence"/>
</dbReference>
<evidence type="ECO:0000256" key="1">
    <source>
        <dbReference type="ARBA" id="ARBA00008668"/>
    </source>
</evidence>
<dbReference type="InterPro" id="IPR036514">
    <property type="entry name" value="SGNH_hydro_sf"/>
</dbReference>
<dbReference type="GO" id="GO:0016788">
    <property type="term" value="F:hydrolase activity, acting on ester bonds"/>
    <property type="evidence" value="ECO:0007669"/>
    <property type="project" value="InterPro"/>
</dbReference>
<dbReference type="InterPro" id="IPR035669">
    <property type="entry name" value="SGNH_plant_lipase-like"/>
</dbReference>
<proteinExistence type="inferred from homology"/>
<accession>A0AAW1IMP7</accession>
<organism evidence="2 3">
    <name type="scientific">Saponaria officinalis</name>
    <name type="common">Common soapwort</name>
    <name type="synonym">Lychnis saponaria</name>
    <dbReference type="NCBI Taxonomy" id="3572"/>
    <lineage>
        <taxon>Eukaryota</taxon>
        <taxon>Viridiplantae</taxon>
        <taxon>Streptophyta</taxon>
        <taxon>Embryophyta</taxon>
        <taxon>Tracheophyta</taxon>
        <taxon>Spermatophyta</taxon>
        <taxon>Magnoliopsida</taxon>
        <taxon>eudicotyledons</taxon>
        <taxon>Gunneridae</taxon>
        <taxon>Pentapetalae</taxon>
        <taxon>Caryophyllales</taxon>
        <taxon>Caryophyllaceae</taxon>
        <taxon>Caryophylleae</taxon>
        <taxon>Saponaria</taxon>
    </lineage>
</organism>
<name>A0AAW1IMP7_SAPOF</name>
<evidence type="ECO:0000313" key="3">
    <source>
        <dbReference type="Proteomes" id="UP001443914"/>
    </source>
</evidence>
<dbReference type="PANTHER" id="PTHR45642">
    <property type="entry name" value="GDSL ESTERASE/LIPASE EXL3"/>
    <property type="match status" value="1"/>
</dbReference>
<dbReference type="CDD" id="cd01837">
    <property type="entry name" value="SGNH_plant_lipase_like"/>
    <property type="match status" value="1"/>
</dbReference>
<dbReference type="InterPro" id="IPR050592">
    <property type="entry name" value="GDSL_lipolytic_enzyme"/>
</dbReference>
<comment type="caution">
    <text evidence="2">The sequence shown here is derived from an EMBL/GenBank/DDBJ whole genome shotgun (WGS) entry which is preliminary data.</text>
</comment>
<dbReference type="Pfam" id="PF00657">
    <property type="entry name" value="Lipase_GDSL"/>
    <property type="match status" value="1"/>
</dbReference>
<sequence>MARNLPYTISTILTILNVISKIDVNAQPLFPTILVFGDSAVDTGNNNFVTPIISPNRANHRPYGRDFLDHKPTGRFSNGKLVPDFLAETLGLKEVLPPYLDPSVSDKELVTGVSFGSGGAGFDELTSFATGAISMSKQVEYLRQYIEKVTKIVGEKRCRELIKKALVVINAGTDDFVINYYDLPTRRLQYNITGYHYFVLDRVQSFTEELHELGCRTMIVAGLPPIGCLPIQITSRFKNPTHRSCLEEQNSDAMSYNQKLLKLIPHAQASLPGSRILYADTYTPFMDLINNPQDYGIEVKDRGCCGTGYIEAGSLCNVLTPACKNASEYVFWDSVHPTEAVYQYLHDSVIEQLGPQLFNAPMFSTSL</sequence>
<comment type="similarity">
    <text evidence="1">Belongs to the 'GDSL' lipolytic enzyme family.</text>
</comment>
<keyword evidence="3" id="KW-1185">Reference proteome</keyword>
<protein>
    <submittedName>
        <fullName evidence="2">Uncharacterized protein</fullName>
    </submittedName>
</protein>
<gene>
    <name evidence="2" type="ORF">RND81_09G147900</name>
</gene>
<dbReference type="InterPro" id="IPR001087">
    <property type="entry name" value="GDSL"/>
</dbReference>